<protein>
    <submittedName>
        <fullName evidence="2">Uncharacterized protein</fullName>
    </submittedName>
</protein>
<dbReference type="EMBL" id="JBHMFI010000001">
    <property type="protein sequence ID" value="MFB9070588.1"/>
    <property type="molecule type" value="Genomic_DNA"/>
</dbReference>
<organism evidence="2 3">
    <name type="scientific">Citricoccus parietis</name>
    <dbReference type="NCBI Taxonomy" id="592307"/>
    <lineage>
        <taxon>Bacteria</taxon>
        <taxon>Bacillati</taxon>
        <taxon>Actinomycetota</taxon>
        <taxon>Actinomycetes</taxon>
        <taxon>Micrococcales</taxon>
        <taxon>Micrococcaceae</taxon>
        <taxon>Citricoccus</taxon>
    </lineage>
</organism>
<accession>A0ABV5FWC5</accession>
<evidence type="ECO:0000313" key="3">
    <source>
        <dbReference type="Proteomes" id="UP001589575"/>
    </source>
</evidence>
<reference evidence="2 3" key="1">
    <citation type="submission" date="2024-09" db="EMBL/GenBank/DDBJ databases">
        <authorList>
            <person name="Sun Q."/>
            <person name="Mori K."/>
        </authorList>
    </citation>
    <scope>NUCLEOTIDE SEQUENCE [LARGE SCALE GENOMIC DNA]</scope>
    <source>
        <strain evidence="2 3">CCM 7609</strain>
    </source>
</reference>
<feature type="region of interest" description="Disordered" evidence="1">
    <location>
        <begin position="1"/>
        <end position="28"/>
    </location>
</feature>
<gene>
    <name evidence="2" type="ORF">ACFFX0_05040</name>
</gene>
<evidence type="ECO:0000313" key="2">
    <source>
        <dbReference type="EMBL" id="MFB9070588.1"/>
    </source>
</evidence>
<evidence type="ECO:0000256" key="1">
    <source>
        <dbReference type="SAM" id="MobiDB-lite"/>
    </source>
</evidence>
<keyword evidence="3" id="KW-1185">Reference proteome</keyword>
<sequence>MRDRYPNEASATPRIQDRNSNAASRTARMREVSIRLRWGLGPGGRESR</sequence>
<comment type="caution">
    <text evidence="2">The sequence shown here is derived from an EMBL/GenBank/DDBJ whole genome shotgun (WGS) entry which is preliminary data.</text>
</comment>
<proteinExistence type="predicted"/>
<name>A0ABV5FWC5_9MICC</name>
<dbReference type="Proteomes" id="UP001589575">
    <property type="component" value="Unassembled WGS sequence"/>
</dbReference>